<dbReference type="EMBL" id="NNAY01000230">
    <property type="protein sequence ID" value="OXU29840.1"/>
    <property type="molecule type" value="Genomic_DNA"/>
</dbReference>
<dbReference type="Pfam" id="PF15251">
    <property type="entry name" value="TAPR1-like"/>
    <property type="match status" value="1"/>
</dbReference>
<dbReference type="OrthoDB" id="5823474at2759"/>
<evidence type="ECO:0000256" key="1">
    <source>
        <dbReference type="ARBA" id="ARBA00004123"/>
    </source>
</evidence>
<evidence type="ECO:0000256" key="2">
    <source>
        <dbReference type="ARBA" id="ARBA00023242"/>
    </source>
</evidence>
<evidence type="ECO:0000313" key="3">
    <source>
        <dbReference type="EMBL" id="OXU29840.1"/>
    </source>
</evidence>
<protein>
    <submittedName>
        <fullName evidence="3">Uncharacterized protein</fullName>
    </submittedName>
</protein>
<dbReference type="PANTHER" id="PTHR31624:SF4">
    <property type="entry name" value="CHROMOSOME 16 OPEN READING FRAME 72"/>
    <property type="match status" value="1"/>
</dbReference>
<accession>A0A232FH41</accession>
<dbReference type="InterPro" id="IPR040308">
    <property type="entry name" value="HAPR1"/>
</dbReference>
<organism evidence="3 4">
    <name type="scientific">Trichomalopsis sarcophagae</name>
    <dbReference type="NCBI Taxonomy" id="543379"/>
    <lineage>
        <taxon>Eukaryota</taxon>
        <taxon>Metazoa</taxon>
        <taxon>Ecdysozoa</taxon>
        <taxon>Arthropoda</taxon>
        <taxon>Hexapoda</taxon>
        <taxon>Insecta</taxon>
        <taxon>Pterygota</taxon>
        <taxon>Neoptera</taxon>
        <taxon>Endopterygota</taxon>
        <taxon>Hymenoptera</taxon>
        <taxon>Apocrita</taxon>
        <taxon>Proctotrupomorpha</taxon>
        <taxon>Chalcidoidea</taxon>
        <taxon>Pteromalidae</taxon>
        <taxon>Pteromalinae</taxon>
        <taxon>Trichomalopsis</taxon>
    </lineage>
</organism>
<proteinExistence type="predicted"/>
<gene>
    <name evidence="3" type="ORF">TSAR_010368</name>
</gene>
<dbReference type="GO" id="GO:0005634">
    <property type="term" value="C:nucleus"/>
    <property type="evidence" value="ECO:0007669"/>
    <property type="project" value="UniProtKB-SubCell"/>
</dbReference>
<evidence type="ECO:0000313" key="4">
    <source>
        <dbReference type="Proteomes" id="UP000215335"/>
    </source>
</evidence>
<dbReference type="InterPro" id="IPR029196">
    <property type="entry name" value="HAPSTR1-like"/>
</dbReference>
<keyword evidence="2" id="KW-0539">Nucleus</keyword>
<name>A0A232FH41_9HYME</name>
<reference evidence="3 4" key="1">
    <citation type="journal article" date="2017" name="Curr. Biol.">
        <title>The Evolution of Venom by Co-option of Single-Copy Genes.</title>
        <authorList>
            <person name="Martinson E.O."/>
            <person name="Mrinalini"/>
            <person name="Kelkar Y.D."/>
            <person name="Chang C.H."/>
            <person name="Werren J.H."/>
        </authorList>
    </citation>
    <scope>NUCLEOTIDE SEQUENCE [LARGE SCALE GENOMIC DNA]</scope>
    <source>
        <strain evidence="3 4">Alberta</strain>
        <tissue evidence="3">Whole body</tissue>
    </source>
</reference>
<sequence>MSEDRSDEDSIMDLWYSNWEQQCVEGIQAEPDYEGQLQGEKELYSQQIWSSFQTTATAIAQLYKGY</sequence>
<comment type="subcellular location">
    <subcellularLocation>
        <location evidence="1">Nucleus</location>
    </subcellularLocation>
</comment>
<dbReference type="AlphaFoldDB" id="A0A232FH41"/>
<keyword evidence="4" id="KW-1185">Reference proteome</keyword>
<dbReference type="PANTHER" id="PTHR31624">
    <property type="entry name" value="UPF0472 PROTEIN C16ORF72"/>
    <property type="match status" value="1"/>
</dbReference>
<comment type="caution">
    <text evidence="3">The sequence shown here is derived from an EMBL/GenBank/DDBJ whole genome shotgun (WGS) entry which is preliminary data.</text>
</comment>
<dbReference type="Proteomes" id="UP000215335">
    <property type="component" value="Unassembled WGS sequence"/>
</dbReference>